<dbReference type="AlphaFoldDB" id="A0A5B0QIS4"/>
<gene>
    <name evidence="1" type="ORF">PGT21_019957</name>
</gene>
<comment type="caution">
    <text evidence="1">The sequence shown here is derived from an EMBL/GenBank/DDBJ whole genome shotgun (WGS) entry which is preliminary data.</text>
</comment>
<sequence>MMGWQPGDDILMGLRPTVIEGTIACWDLDSMEIGNSGYCEDFGQRPCSHLQPVLAGQSKVIESLNPASGFSSTRDNWSDTRGLCLDNIPLVEPYFAKNAAQEWREVDIQNSNHGFQSR</sequence>
<reference evidence="1 2" key="1">
    <citation type="submission" date="2019-05" db="EMBL/GenBank/DDBJ databases">
        <title>Emergence of the Ug99 lineage of the wheat stem rust pathogen through somatic hybridization.</title>
        <authorList>
            <person name="Li F."/>
            <person name="Upadhyaya N.M."/>
            <person name="Sperschneider J."/>
            <person name="Matny O."/>
            <person name="Nguyen-Phuc H."/>
            <person name="Mago R."/>
            <person name="Raley C."/>
            <person name="Miller M.E."/>
            <person name="Silverstein K.A.T."/>
            <person name="Henningsen E."/>
            <person name="Hirsch C.D."/>
            <person name="Visser B."/>
            <person name="Pretorius Z.A."/>
            <person name="Steffenson B.J."/>
            <person name="Schwessinger B."/>
            <person name="Dodds P.N."/>
            <person name="Figueroa M."/>
        </authorList>
    </citation>
    <scope>NUCLEOTIDE SEQUENCE [LARGE SCALE GENOMIC DNA]</scope>
    <source>
        <strain evidence="1">21-0</strain>
    </source>
</reference>
<organism evidence="1 2">
    <name type="scientific">Puccinia graminis f. sp. tritici</name>
    <dbReference type="NCBI Taxonomy" id="56615"/>
    <lineage>
        <taxon>Eukaryota</taxon>
        <taxon>Fungi</taxon>
        <taxon>Dikarya</taxon>
        <taxon>Basidiomycota</taxon>
        <taxon>Pucciniomycotina</taxon>
        <taxon>Pucciniomycetes</taxon>
        <taxon>Pucciniales</taxon>
        <taxon>Pucciniaceae</taxon>
        <taxon>Puccinia</taxon>
    </lineage>
</organism>
<evidence type="ECO:0000313" key="2">
    <source>
        <dbReference type="Proteomes" id="UP000324748"/>
    </source>
</evidence>
<name>A0A5B0QIS4_PUCGR</name>
<keyword evidence="2" id="KW-1185">Reference proteome</keyword>
<dbReference type="EMBL" id="VSWC01000015">
    <property type="protein sequence ID" value="KAA1113066.1"/>
    <property type="molecule type" value="Genomic_DNA"/>
</dbReference>
<dbReference type="Proteomes" id="UP000324748">
    <property type="component" value="Unassembled WGS sequence"/>
</dbReference>
<proteinExistence type="predicted"/>
<evidence type="ECO:0000313" key="1">
    <source>
        <dbReference type="EMBL" id="KAA1113066.1"/>
    </source>
</evidence>
<accession>A0A5B0QIS4</accession>
<protein>
    <submittedName>
        <fullName evidence="1">Uncharacterized protein</fullName>
    </submittedName>
</protein>